<comment type="caution">
    <text evidence="2">The sequence shown here is derived from an EMBL/GenBank/DDBJ whole genome shotgun (WGS) entry which is preliminary data.</text>
</comment>
<feature type="domain" description="Tetracyclin repressor-like C-terminal group 31" evidence="1">
    <location>
        <begin position="65"/>
        <end position="176"/>
    </location>
</feature>
<sequence length="184" mass="20018">MLAEHGSHGLSHLKLDRRAGVPDGTTSFYYRTRSALLRGVADQLVRYDLEAFTEAFAEETTRGGDGLMVALAELMVGIREEPNLSRTRARLELTMMSKRDADLVSGFHEVSEIYRSVAERLVVAMQAARGPVNQVLVSEQASALLTFLSGLVFGFANGATEPGSREQVERQIRAVILGVAAAHS</sequence>
<dbReference type="Pfam" id="PF17940">
    <property type="entry name" value="TetR_C_31"/>
    <property type="match status" value="1"/>
</dbReference>
<dbReference type="Gene3D" id="1.10.357.10">
    <property type="entry name" value="Tetracycline Repressor, domain 2"/>
    <property type="match status" value="1"/>
</dbReference>
<dbReference type="EMBL" id="BPRH01001692">
    <property type="protein sequence ID" value="GJF14348.1"/>
    <property type="molecule type" value="Genomic_DNA"/>
</dbReference>
<keyword evidence="3" id="KW-1185">Reference proteome</keyword>
<dbReference type="InterPro" id="IPR041583">
    <property type="entry name" value="TetR_C_31"/>
</dbReference>
<accession>A0ABQ4VAP1</accession>
<dbReference type="SUPFAM" id="SSF46689">
    <property type="entry name" value="Homeodomain-like"/>
    <property type="match status" value="1"/>
</dbReference>
<organism evidence="2 3">
    <name type="scientific">Mycolicibacterium cyprinidarum</name>
    <dbReference type="NCBI Taxonomy" id="2860311"/>
    <lineage>
        <taxon>Bacteria</taxon>
        <taxon>Bacillati</taxon>
        <taxon>Actinomycetota</taxon>
        <taxon>Actinomycetes</taxon>
        <taxon>Mycobacteriales</taxon>
        <taxon>Mycobacteriaceae</taxon>
        <taxon>Mycolicibacterium</taxon>
    </lineage>
</organism>
<name>A0ABQ4VAP1_9MYCO</name>
<evidence type="ECO:0000259" key="1">
    <source>
        <dbReference type="Pfam" id="PF17940"/>
    </source>
</evidence>
<gene>
    <name evidence="2" type="ORF">NGTWS1702_16080</name>
</gene>
<dbReference type="InterPro" id="IPR009057">
    <property type="entry name" value="Homeodomain-like_sf"/>
</dbReference>
<reference evidence="2 3" key="1">
    <citation type="submission" date="2021-08" db="EMBL/GenBank/DDBJ databases">
        <title>Draft genome sequence of Mycolicibacterium sp. NGTWS1702 strain.</title>
        <authorList>
            <person name="Matsumoto M."/>
            <person name="Tang B.C.C."/>
            <person name="Machida Y."/>
            <person name="Matoyama H."/>
            <person name="Kishihara T."/>
            <person name="Sato S."/>
            <person name="Kondo I."/>
            <person name="Sano M."/>
            <person name="Kato G."/>
        </authorList>
    </citation>
    <scope>NUCLEOTIDE SEQUENCE [LARGE SCALE GENOMIC DNA]</scope>
    <source>
        <strain evidence="2 3">NGTWSNA01</strain>
    </source>
</reference>
<evidence type="ECO:0000313" key="3">
    <source>
        <dbReference type="Proteomes" id="UP001060504"/>
    </source>
</evidence>
<evidence type="ECO:0000313" key="2">
    <source>
        <dbReference type="EMBL" id="GJF14348.1"/>
    </source>
</evidence>
<dbReference type="Proteomes" id="UP001060504">
    <property type="component" value="Unassembled WGS sequence"/>
</dbReference>
<proteinExistence type="predicted"/>
<protein>
    <submittedName>
        <fullName evidence="2">TetR family transcriptional regulator</fullName>
    </submittedName>
</protein>